<evidence type="ECO:0000256" key="2">
    <source>
        <dbReference type="PROSITE-ProRule" id="PRU00335"/>
    </source>
</evidence>
<evidence type="ECO:0000256" key="1">
    <source>
        <dbReference type="ARBA" id="ARBA00023125"/>
    </source>
</evidence>
<dbReference type="Gene3D" id="1.10.357.10">
    <property type="entry name" value="Tetracycline Repressor, domain 2"/>
    <property type="match status" value="1"/>
</dbReference>
<dbReference type="EMBL" id="AZDA01000043">
    <property type="protein sequence ID" value="KRK39489.1"/>
    <property type="molecule type" value="Genomic_DNA"/>
</dbReference>
<dbReference type="PROSITE" id="PS01081">
    <property type="entry name" value="HTH_TETR_1"/>
    <property type="match status" value="1"/>
</dbReference>
<dbReference type="PROSITE" id="PS50977">
    <property type="entry name" value="HTH_TETR_2"/>
    <property type="match status" value="1"/>
</dbReference>
<comment type="caution">
    <text evidence="4">The sequence shown here is derived from an EMBL/GenBank/DDBJ whole genome shotgun (WGS) entry which is preliminary data.</text>
</comment>
<dbReference type="PRINTS" id="PR00455">
    <property type="entry name" value="HTHTETR"/>
</dbReference>
<dbReference type="InterPro" id="IPR001647">
    <property type="entry name" value="HTH_TetR"/>
</dbReference>
<gene>
    <name evidence="4" type="ORF">FC07_GL002458</name>
</gene>
<dbReference type="PATRIC" id="fig|1423726.3.peg.2551"/>
<evidence type="ECO:0000313" key="4">
    <source>
        <dbReference type="EMBL" id="KRK39489.1"/>
    </source>
</evidence>
<dbReference type="PANTHER" id="PTHR43479">
    <property type="entry name" value="ACREF/ENVCD OPERON REPRESSOR-RELATED"/>
    <property type="match status" value="1"/>
</dbReference>
<feature type="domain" description="HTH tetR-type" evidence="3">
    <location>
        <begin position="9"/>
        <end position="69"/>
    </location>
</feature>
<dbReference type="OrthoDB" id="9812993at2"/>
<proteinExistence type="predicted"/>
<dbReference type="PANTHER" id="PTHR43479:SF11">
    <property type="entry name" value="ACREF_ENVCD OPERON REPRESSOR-RELATED"/>
    <property type="match status" value="1"/>
</dbReference>
<evidence type="ECO:0000259" key="3">
    <source>
        <dbReference type="PROSITE" id="PS50977"/>
    </source>
</evidence>
<dbReference type="STRING" id="1423726.FC07_GL002458"/>
<accession>A0A0R1H6M7</accession>
<feature type="DNA-binding region" description="H-T-H motif" evidence="2">
    <location>
        <begin position="32"/>
        <end position="51"/>
    </location>
</feature>
<reference evidence="4 5" key="1">
    <citation type="journal article" date="2015" name="Genome Announc.">
        <title>Expanding the biotechnology potential of lactobacilli through comparative genomics of 213 strains and associated genera.</title>
        <authorList>
            <person name="Sun Z."/>
            <person name="Harris H.M."/>
            <person name="McCann A."/>
            <person name="Guo C."/>
            <person name="Argimon S."/>
            <person name="Zhang W."/>
            <person name="Yang X."/>
            <person name="Jeffery I.B."/>
            <person name="Cooney J.C."/>
            <person name="Kagawa T.F."/>
            <person name="Liu W."/>
            <person name="Song Y."/>
            <person name="Salvetti E."/>
            <person name="Wrobel A."/>
            <person name="Rasinkangas P."/>
            <person name="Parkhill J."/>
            <person name="Rea M.C."/>
            <person name="O'Sullivan O."/>
            <person name="Ritari J."/>
            <person name="Douillard F.P."/>
            <person name="Paul Ross R."/>
            <person name="Yang R."/>
            <person name="Briner A.E."/>
            <person name="Felis G.E."/>
            <person name="de Vos W.M."/>
            <person name="Barrangou R."/>
            <person name="Klaenhammer T.R."/>
            <person name="Caufield P.W."/>
            <person name="Cui Y."/>
            <person name="Zhang H."/>
            <person name="O'Toole P.W."/>
        </authorList>
    </citation>
    <scope>NUCLEOTIDE SEQUENCE [LARGE SCALE GENOMIC DNA]</scope>
    <source>
        <strain evidence="4 5">DSM 20003</strain>
    </source>
</reference>
<evidence type="ECO:0000313" key="5">
    <source>
        <dbReference type="Proteomes" id="UP000051461"/>
    </source>
</evidence>
<dbReference type="SUPFAM" id="SSF46689">
    <property type="entry name" value="Homeodomain-like"/>
    <property type="match status" value="1"/>
</dbReference>
<dbReference type="InterPro" id="IPR023772">
    <property type="entry name" value="DNA-bd_HTH_TetR-type_CS"/>
</dbReference>
<keyword evidence="5" id="KW-1185">Reference proteome</keyword>
<sequence>MTKRDEAAEATKQLLIETADRLFGQHGFENLSVEDITAASGVAKGTFYHHFKSKSDIIPAIIQSHLADFNLTVPVEEDATAIDGIGLYLEQFVELLLNFNVRRARQWIQYIVEPSNQQKWLDDWLSMKKFLTTLIKDQKLAESTPIDQLAKQLMTEIYGVMVSWCISPDDVSPKVVITDFNKNQLPYILETYLQSNS</sequence>
<organism evidence="4 5">
    <name type="scientific">Loigolactobacillus bifermentans DSM 20003</name>
    <dbReference type="NCBI Taxonomy" id="1423726"/>
    <lineage>
        <taxon>Bacteria</taxon>
        <taxon>Bacillati</taxon>
        <taxon>Bacillota</taxon>
        <taxon>Bacilli</taxon>
        <taxon>Lactobacillales</taxon>
        <taxon>Lactobacillaceae</taxon>
        <taxon>Loigolactobacillus</taxon>
    </lineage>
</organism>
<name>A0A0R1H6M7_9LACO</name>
<keyword evidence="1 2" id="KW-0238">DNA-binding</keyword>
<dbReference type="RefSeq" id="WP_057904287.1">
    <property type="nucleotide sequence ID" value="NZ_AZDA01000043.1"/>
</dbReference>
<dbReference type="Pfam" id="PF00440">
    <property type="entry name" value="TetR_N"/>
    <property type="match status" value="1"/>
</dbReference>
<protein>
    <recommendedName>
        <fullName evidence="3">HTH tetR-type domain-containing protein</fullName>
    </recommendedName>
</protein>
<dbReference type="GO" id="GO:0003677">
    <property type="term" value="F:DNA binding"/>
    <property type="evidence" value="ECO:0007669"/>
    <property type="project" value="UniProtKB-UniRule"/>
</dbReference>
<dbReference type="InterPro" id="IPR050624">
    <property type="entry name" value="HTH-type_Tx_Regulator"/>
</dbReference>
<dbReference type="Proteomes" id="UP000051461">
    <property type="component" value="Unassembled WGS sequence"/>
</dbReference>
<dbReference type="InterPro" id="IPR009057">
    <property type="entry name" value="Homeodomain-like_sf"/>
</dbReference>
<dbReference type="AlphaFoldDB" id="A0A0R1H6M7"/>